<comment type="similarity">
    <text evidence="2 8">Belongs to the DHHC palmitoyltransferase family.</text>
</comment>
<dbReference type="AlphaFoldDB" id="A0AAD8JSB0"/>
<gene>
    <name evidence="10" type="ORF">QVD17_40759</name>
</gene>
<evidence type="ECO:0000256" key="5">
    <source>
        <dbReference type="ARBA" id="ARBA00022989"/>
    </source>
</evidence>
<dbReference type="GO" id="GO:0005783">
    <property type="term" value="C:endoplasmic reticulum"/>
    <property type="evidence" value="ECO:0007669"/>
    <property type="project" value="TreeGrafter"/>
</dbReference>
<reference evidence="10" key="1">
    <citation type="journal article" date="2023" name="bioRxiv">
        <title>Improved chromosome-level genome assembly for marigold (Tagetes erecta).</title>
        <authorList>
            <person name="Jiang F."/>
            <person name="Yuan L."/>
            <person name="Wang S."/>
            <person name="Wang H."/>
            <person name="Xu D."/>
            <person name="Wang A."/>
            <person name="Fan W."/>
        </authorList>
    </citation>
    <scope>NUCLEOTIDE SEQUENCE</scope>
    <source>
        <strain evidence="10">WSJ</strain>
        <tissue evidence="10">Leaf</tissue>
    </source>
</reference>
<dbReference type="InterPro" id="IPR001594">
    <property type="entry name" value="Palmitoyltrfase_DHHC"/>
</dbReference>
<dbReference type="GO" id="GO:0006612">
    <property type="term" value="P:protein targeting to membrane"/>
    <property type="evidence" value="ECO:0007669"/>
    <property type="project" value="TreeGrafter"/>
</dbReference>
<evidence type="ECO:0000256" key="2">
    <source>
        <dbReference type="ARBA" id="ARBA00008574"/>
    </source>
</evidence>
<evidence type="ECO:0000256" key="4">
    <source>
        <dbReference type="ARBA" id="ARBA00022692"/>
    </source>
</evidence>
<keyword evidence="6 8" id="KW-0472">Membrane</keyword>
<evidence type="ECO:0000259" key="9">
    <source>
        <dbReference type="Pfam" id="PF01529"/>
    </source>
</evidence>
<feature type="transmembrane region" description="Helical" evidence="8">
    <location>
        <begin position="141"/>
        <end position="160"/>
    </location>
</feature>
<feature type="transmembrane region" description="Helical" evidence="8">
    <location>
        <begin position="339"/>
        <end position="362"/>
    </location>
</feature>
<dbReference type="PANTHER" id="PTHR22883">
    <property type="entry name" value="ZINC FINGER DHHC DOMAIN CONTAINING PROTEIN"/>
    <property type="match status" value="1"/>
</dbReference>
<dbReference type="PROSITE" id="PS50216">
    <property type="entry name" value="DHHC"/>
    <property type="match status" value="1"/>
</dbReference>
<comment type="subcellular location">
    <subcellularLocation>
        <location evidence="1">Endomembrane system</location>
        <topology evidence="1">Multi-pass membrane protein</topology>
    </subcellularLocation>
</comment>
<dbReference type="GO" id="GO:0005794">
    <property type="term" value="C:Golgi apparatus"/>
    <property type="evidence" value="ECO:0007669"/>
    <property type="project" value="TreeGrafter"/>
</dbReference>
<dbReference type="InterPro" id="IPR039859">
    <property type="entry name" value="PFA4/ZDH16/20/ERF2-like"/>
</dbReference>
<feature type="transmembrane region" description="Helical" evidence="8">
    <location>
        <begin position="293"/>
        <end position="319"/>
    </location>
</feature>
<dbReference type="Pfam" id="PF01529">
    <property type="entry name" value="DHHC"/>
    <property type="match status" value="1"/>
</dbReference>
<name>A0AAD8JSB0_TARER</name>
<feature type="transmembrane region" description="Helical" evidence="8">
    <location>
        <begin position="172"/>
        <end position="194"/>
    </location>
</feature>
<keyword evidence="5 8" id="KW-1133">Transmembrane helix</keyword>
<comment type="domain">
    <text evidence="8">The DHHC domain is required for palmitoyltransferase activity.</text>
</comment>
<keyword evidence="11" id="KW-1185">Reference proteome</keyword>
<evidence type="ECO:0000256" key="7">
    <source>
        <dbReference type="ARBA" id="ARBA00023315"/>
    </source>
</evidence>
<evidence type="ECO:0000256" key="8">
    <source>
        <dbReference type="RuleBase" id="RU079119"/>
    </source>
</evidence>
<keyword evidence="4 8" id="KW-0812">Transmembrane</keyword>
<evidence type="ECO:0000256" key="6">
    <source>
        <dbReference type="ARBA" id="ARBA00023136"/>
    </source>
</evidence>
<evidence type="ECO:0000256" key="3">
    <source>
        <dbReference type="ARBA" id="ARBA00022679"/>
    </source>
</evidence>
<dbReference type="EC" id="2.3.1.225" evidence="8"/>
<comment type="caution">
    <text evidence="10">The sequence shown here is derived from an EMBL/GenBank/DDBJ whole genome shotgun (WGS) entry which is preliminary data.</text>
</comment>
<proteinExistence type="inferred from homology"/>
<organism evidence="10 11">
    <name type="scientific">Tagetes erecta</name>
    <name type="common">African marigold</name>
    <dbReference type="NCBI Taxonomy" id="13708"/>
    <lineage>
        <taxon>Eukaryota</taxon>
        <taxon>Viridiplantae</taxon>
        <taxon>Streptophyta</taxon>
        <taxon>Embryophyta</taxon>
        <taxon>Tracheophyta</taxon>
        <taxon>Spermatophyta</taxon>
        <taxon>Magnoliopsida</taxon>
        <taxon>eudicotyledons</taxon>
        <taxon>Gunneridae</taxon>
        <taxon>Pentapetalae</taxon>
        <taxon>asterids</taxon>
        <taxon>campanulids</taxon>
        <taxon>Asterales</taxon>
        <taxon>Asteraceae</taxon>
        <taxon>Asteroideae</taxon>
        <taxon>Heliantheae alliance</taxon>
        <taxon>Tageteae</taxon>
        <taxon>Tagetes</taxon>
    </lineage>
</organism>
<evidence type="ECO:0000313" key="10">
    <source>
        <dbReference type="EMBL" id="KAK1408741.1"/>
    </source>
</evidence>
<dbReference type="GO" id="GO:0019706">
    <property type="term" value="F:protein-cysteine S-palmitoyltransferase activity"/>
    <property type="evidence" value="ECO:0007669"/>
    <property type="project" value="UniProtKB-EC"/>
</dbReference>
<dbReference type="EMBL" id="JAUHHV010000011">
    <property type="protein sequence ID" value="KAK1408741.1"/>
    <property type="molecule type" value="Genomic_DNA"/>
</dbReference>
<evidence type="ECO:0000256" key="1">
    <source>
        <dbReference type="ARBA" id="ARBA00004127"/>
    </source>
</evidence>
<keyword evidence="7 8" id="KW-0012">Acyltransferase</keyword>
<feature type="transmembrane region" description="Helical" evidence="8">
    <location>
        <begin position="15"/>
        <end position="32"/>
    </location>
</feature>
<evidence type="ECO:0000313" key="11">
    <source>
        <dbReference type="Proteomes" id="UP001229421"/>
    </source>
</evidence>
<comment type="catalytic activity">
    <reaction evidence="8">
        <text>L-cysteinyl-[protein] + hexadecanoyl-CoA = S-hexadecanoyl-L-cysteinyl-[protein] + CoA</text>
        <dbReference type="Rhea" id="RHEA:36683"/>
        <dbReference type="Rhea" id="RHEA-COMP:10131"/>
        <dbReference type="Rhea" id="RHEA-COMP:11032"/>
        <dbReference type="ChEBI" id="CHEBI:29950"/>
        <dbReference type="ChEBI" id="CHEBI:57287"/>
        <dbReference type="ChEBI" id="CHEBI:57379"/>
        <dbReference type="ChEBI" id="CHEBI:74151"/>
        <dbReference type="EC" id="2.3.1.225"/>
    </reaction>
</comment>
<keyword evidence="3 8" id="KW-0808">Transferase</keyword>
<dbReference type="Proteomes" id="UP001229421">
    <property type="component" value="Unassembled WGS sequence"/>
</dbReference>
<dbReference type="PANTHER" id="PTHR22883:SF324">
    <property type="entry name" value="S-ACYLTRANSFERASE"/>
    <property type="match status" value="1"/>
</dbReference>
<sequence>MSICHCILCSILLKIYFNVDILVEFVVIYMLLKAGQKLGSNKSSQAKLNLVYNNSIRGISRVEFELSFSSEIQATRIFGAFFWKHCNAMKRTSLPPPRGLSDRQISSNLDAPSLRLYQVWKGNNVFALRGRLIFGPDAGSLYLTICLIVVPVILFCSLVSQSLVKVFPDNVGLILVAIPAVFTVYIVVLIFLVAGRDPGIIPRNLPTPDADDDWDASSTCNEWAVAQSGKYLAPMKSVNVNGTVVRVKFCQTCLLYRPPRCSHCSVCNNCVDRFDHHCPWVGQCIGKRNYRSFFMFVSSTALLCLYVFSMCCINIIMFMEQNGSSFWEAMFKSPVSGILIAYTFTVQWFVGGLSAFHLYLVMTNQTTYENFRNRYERRKNPYNRGCAPNLKEVLFSKTPRSQVDFRAFIKPEVYAQYNSSRYFGYAFSINFSKKSYDTESSVDGNDLELERCDSNPGDHSNKWTAAPDLHRLASKFMTENATREKEKRDSGV</sequence>
<accession>A0AAD8JSB0</accession>
<protein>
    <recommendedName>
        <fullName evidence="8">S-acyltransferase</fullName>
        <ecNumber evidence="8">2.3.1.225</ecNumber>
    </recommendedName>
    <alternativeName>
        <fullName evidence="8">Palmitoyltransferase</fullName>
    </alternativeName>
</protein>
<feature type="domain" description="Palmitoyltransferase DHHC" evidence="9">
    <location>
        <begin position="248"/>
        <end position="373"/>
    </location>
</feature>